<dbReference type="SUPFAM" id="SSF53720">
    <property type="entry name" value="ALDH-like"/>
    <property type="match status" value="1"/>
</dbReference>
<comment type="caution">
    <text evidence="4">The sequence shown here is derived from an EMBL/GenBank/DDBJ whole genome shotgun (WGS) entry which is preliminary data.</text>
</comment>
<name>A0ABT1ZGL4_9MICO</name>
<gene>
    <name evidence="4" type="ORF">NUH29_09695</name>
</gene>
<keyword evidence="5" id="KW-1185">Reference proteome</keyword>
<dbReference type="PANTHER" id="PTHR42991">
    <property type="entry name" value="ALDEHYDE DEHYDROGENASE"/>
    <property type="match status" value="1"/>
</dbReference>
<evidence type="ECO:0000256" key="1">
    <source>
        <dbReference type="ARBA" id="ARBA00009986"/>
    </source>
</evidence>
<dbReference type="EMBL" id="JANTHX010000007">
    <property type="protein sequence ID" value="MCS0499820.1"/>
    <property type="molecule type" value="Genomic_DNA"/>
</dbReference>
<dbReference type="InterPro" id="IPR016163">
    <property type="entry name" value="Ald_DH_C"/>
</dbReference>
<dbReference type="InterPro" id="IPR015590">
    <property type="entry name" value="Aldehyde_DH_dom"/>
</dbReference>
<dbReference type="Gene3D" id="3.40.605.10">
    <property type="entry name" value="Aldehyde Dehydrogenase, Chain A, domain 1"/>
    <property type="match status" value="1"/>
</dbReference>
<dbReference type="InterPro" id="IPR016161">
    <property type="entry name" value="Ald_DH/histidinol_DH"/>
</dbReference>
<dbReference type="InterPro" id="IPR016162">
    <property type="entry name" value="Ald_DH_N"/>
</dbReference>
<reference evidence="4 5" key="1">
    <citation type="submission" date="2022-08" db="EMBL/GenBank/DDBJ databases">
        <authorList>
            <person name="Li F."/>
        </authorList>
    </citation>
    <scope>NUCLEOTIDE SEQUENCE [LARGE SCALE GENOMIC DNA]</scope>
    <source>
        <strain evidence="4 5">10F1B-8-1</strain>
    </source>
</reference>
<dbReference type="PANTHER" id="PTHR42991:SF1">
    <property type="entry name" value="ALDEHYDE DEHYDROGENASE"/>
    <property type="match status" value="1"/>
</dbReference>
<keyword evidence="2" id="KW-0560">Oxidoreductase</keyword>
<dbReference type="Pfam" id="PF00171">
    <property type="entry name" value="Aldedh"/>
    <property type="match status" value="1"/>
</dbReference>
<protein>
    <submittedName>
        <fullName evidence="4">Aldehyde dehydrogenase family protein</fullName>
    </submittedName>
</protein>
<sequence>MSDSQPIYVAGRWEESPLELISIAPGTGEEIGRTFRATAEQLERATAAAVTAFESTRRLASFERSAALRRIAEGIAREREELGTSLAREAGKPLADALVEVDRTSFLFRHAAEEAERIRGELVPLDLIASSRGKFAITRRVPLGPVAGISPFNVPLSLAAHKLAPAIASGDTIVLKPDSRVALTLLHLARLIDEAGLPEGAVSVLPMDIEVGDSLVTDPRFKLLSFTGSARVGWDMRARAGSKNVVLELGGDGAVIVAADADLDLVVPRLLVGSFKYAGQICISVQRVFAHRSLADELQRRLVEGAEALRVGPPLEQGVDLGPMISDAAAARTLELVDEAVAAGARLLTGGTRDGAYVRPTVLTGVPGGVRLAREEAFAPVVVVEPFDELSEAIARVNASDYGLQAGVFTSDLATLWEAFDDLEVGGVVIGDVPTYRIDHMPYGGVKDSGMGREGIRYAIEHMTELRSLIITPRS</sequence>
<accession>A0ABT1ZGL4</accession>
<feature type="domain" description="Aldehyde dehydrogenase" evidence="3">
    <location>
        <begin position="20"/>
        <end position="468"/>
    </location>
</feature>
<dbReference type="RefSeq" id="WP_258798899.1">
    <property type="nucleotide sequence ID" value="NZ_JANTHX010000007.1"/>
</dbReference>
<evidence type="ECO:0000259" key="3">
    <source>
        <dbReference type="Pfam" id="PF00171"/>
    </source>
</evidence>
<evidence type="ECO:0000313" key="4">
    <source>
        <dbReference type="EMBL" id="MCS0499820.1"/>
    </source>
</evidence>
<dbReference type="Gene3D" id="3.40.309.10">
    <property type="entry name" value="Aldehyde Dehydrogenase, Chain A, domain 2"/>
    <property type="match status" value="1"/>
</dbReference>
<evidence type="ECO:0000313" key="5">
    <source>
        <dbReference type="Proteomes" id="UP001205337"/>
    </source>
</evidence>
<evidence type="ECO:0000256" key="2">
    <source>
        <dbReference type="ARBA" id="ARBA00023002"/>
    </source>
</evidence>
<dbReference type="InterPro" id="IPR051020">
    <property type="entry name" value="ALDH-related_metabolic_enz"/>
</dbReference>
<comment type="similarity">
    <text evidence="1">Belongs to the aldehyde dehydrogenase family.</text>
</comment>
<proteinExistence type="inferred from homology"/>
<organism evidence="4 5">
    <name type="scientific">Protaetiibacter mangrovi</name>
    <dbReference type="NCBI Taxonomy" id="2970926"/>
    <lineage>
        <taxon>Bacteria</taxon>
        <taxon>Bacillati</taxon>
        <taxon>Actinomycetota</taxon>
        <taxon>Actinomycetes</taxon>
        <taxon>Micrococcales</taxon>
        <taxon>Microbacteriaceae</taxon>
        <taxon>Protaetiibacter</taxon>
    </lineage>
</organism>
<dbReference type="Proteomes" id="UP001205337">
    <property type="component" value="Unassembled WGS sequence"/>
</dbReference>